<dbReference type="PROSITE" id="PS51387">
    <property type="entry name" value="FAD_PCMH"/>
    <property type="match status" value="1"/>
</dbReference>
<dbReference type="Pfam" id="PF03450">
    <property type="entry name" value="CO_deh_flav_C"/>
    <property type="match status" value="1"/>
</dbReference>
<dbReference type="SMART" id="SM01092">
    <property type="entry name" value="CO_deh_flav_C"/>
    <property type="match status" value="1"/>
</dbReference>
<dbReference type="PANTHER" id="PTHR42659:SF2">
    <property type="entry name" value="XANTHINE DEHYDROGENASE SUBUNIT C-RELATED"/>
    <property type="match status" value="1"/>
</dbReference>
<dbReference type="InterPro" id="IPR036683">
    <property type="entry name" value="CO_DH_flav_C_dom_sf"/>
</dbReference>
<dbReference type="InterPro" id="IPR036318">
    <property type="entry name" value="FAD-bd_PCMH-like_sf"/>
</dbReference>
<dbReference type="EMBL" id="JAQNDL010000001">
    <property type="protein sequence ID" value="MDC0717364.1"/>
    <property type="molecule type" value="Genomic_DNA"/>
</dbReference>
<dbReference type="InterPro" id="IPR016166">
    <property type="entry name" value="FAD-bd_PCMH"/>
</dbReference>
<evidence type="ECO:0000256" key="2">
    <source>
        <dbReference type="ARBA" id="ARBA00022827"/>
    </source>
</evidence>
<dbReference type="InterPro" id="IPR016169">
    <property type="entry name" value="FAD-bd_PCMH_sub2"/>
</dbReference>
<evidence type="ECO:0000313" key="6">
    <source>
        <dbReference type="Proteomes" id="UP001221686"/>
    </source>
</evidence>
<sequence length="339" mass="36103">MLRLPQFEVVAPESVAEVVTALQRPGARVIAGGTDILPNLKHHLGTPAHPAELPPVLVSLSRVTALRGLVLDEAAGVLRIGSGVTLSQLSEHPEVQRRFPSLSQSAGAVASPPIRNMGTIGGNVNLDTRCRYVNQTHFWREALGGGCLKSEGNVCHVVPGGRNCVAAMSSDNVPVLISLDATIVQAGPEGVRALPIEEFYKADGLAHTNAKPGEVTTELRVPLPKGPRRSQYIKWSVRKSIDFPLVSVAVRFDLGEDEATVAAVKVVVGVLGSKPRTLSKLDDVAGKKLADPAVARMVADAAYAQCKPLENVPYEAAYRRDMIRVYTRRAVEALAAAGE</sequence>
<dbReference type="InterPro" id="IPR005107">
    <property type="entry name" value="CO_DH_flav_C"/>
</dbReference>
<dbReference type="PANTHER" id="PTHR42659">
    <property type="entry name" value="XANTHINE DEHYDROGENASE SUBUNIT C-RELATED"/>
    <property type="match status" value="1"/>
</dbReference>
<evidence type="ECO:0000313" key="5">
    <source>
        <dbReference type="EMBL" id="MDC0717364.1"/>
    </source>
</evidence>
<proteinExistence type="predicted"/>
<evidence type="ECO:0000256" key="1">
    <source>
        <dbReference type="ARBA" id="ARBA00022630"/>
    </source>
</evidence>
<comment type="caution">
    <text evidence="5">The sequence shown here is derived from an EMBL/GenBank/DDBJ whole genome shotgun (WGS) entry which is preliminary data.</text>
</comment>
<accession>A0ABT5DUU7</accession>
<keyword evidence="2" id="KW-0274">FAD</keyword>
<dbReference type="InterPro" id="IPR016167">
    <property type="entry name" value="FAD-bd_PCMH_sub1"/>
</dbReference>
<dbReference type="SUPFAM" id="SSF55447">
    <property type="entry name" value="CO dehydrogenase flavoprotein C-terminal domain-like"/>
    <property type="match status" value="1"/>
</dbReference>
<dbReference type="RefSeq" id="WP_272085851.1">
    <property type="nucleotide sequence ID" value="NZ_JAQNDL010000001.1"/>
</dbReference>
<gene>
    <name evidence="5" type="ORF">POL25_10700</name>
</gene>
<protein>
    <submittedName>
        <fullName evidence="5">FAD binding domain-containing protein</fullName>
    </submittedName>
</protein>
<dbReference type="SUPFAM" id="SSF56176">
    <property type="entry name" value="FAD-binding/transporter-associated domain-like"/>
    <property type="match status" value="1"/>
</dbReference>
<dbReference type="InterPro" id="IPR002346">
    <property type="entry name" value="Mopterin_DH_FAD-bd"/>
</dbReference>
<dbReference type="Pfam" id="PF00941">
    <property type="entry name" value="FAD_binding_5"/>
    <property type="match status" value="1"/>
</dbReference>
<keyword evidence="1" id="KW-0285">Flavoprotein</keyword>
<dbReference type="InterPro" id="IPR051312">
    <property type="entry name" value="Diverse_Substr_Oxidored"/>
</dbReference>
<keyword evidence="3" id="KW-0560">Oxidoreductase</keyword>
<dbReference type="Gene3D" id="3.30.390.50">
    <property type="entry name" value="CO dehydrogenase flavoprotein, C-terminal domain"/>
    <property type="match status" value="1"/>
</dbReference>
<evidence type="ECO:0000256" key="3">
    <source>
        <dbReference type="ARBA" id="ARBA00023002"/>
    </source>
</evidence>
<keyword evidence="6" id="KW-1185">Reference proteome</keyword>
<evidence type="ECO:0000259" key="4">
    <source>
        <dbReference type="PROSITE" id="PS51387"/>
    </source>
</evidence>
<name>A0ABT5DUU7_9BACT</name>
<dbReference type="Gene3D" id="3.30.465.10">
    <property type="match status" value="2"/>
</dbReference>
<feature type="domain" description="FAD-binding PCMH-type" evidence="4">
    <location>
        <begin position="2"/>
        <end position="226"/>
    </location>
</feature>
<organism evidence="5 6">
    <name type="scientific">Nannocystis bainbridge</name>
    <dbReference type="NCBI Taxonomy" id="2995303"/>
    <lineage>
        <taxon>Bacteria</taxon>
        <taxon>Pseudomonadati</taxon>
        <taxon>Myxococcota</taxon>
        <taxon>Polyangia</taxon>
        <taxon>Nannocystales</taxon>
        <taxon>Nannocystaceae</taxon>
        <taxon>Nannocystis</taxon>
    </lineage>
</organism>
<dbReference type="Gene3D" id="3.30.43.10">
    <property type="entry name" value="Uridine Diphospho-n-acetylenolpyruvylglucosamine Reductase, domain 2"/>
    <property type="match status" value="1"/>
</dbReference>
<reference evidence="5 6" key="1">
    <citation type="submission" date="2022-11" db="EMBL/GenBank/DDBJ databases">
        <title>Minimal conservation of predation-associated metabolite biosynthetic gene clusters underscores biosynthetic potential of Myxococcota including descriptions for ten novel species: Archangium lansinium sp. nov., Myxococcus landrumus sp. nov., Nannocystis bai.</title>
        <authorList>
            <person name="Ahearne A."/>
            <person name="Stevens C."/>
            <person name="Dowd S."/>
        </authorList>
    </citation>
    <scope>NUCLEOTIDE SEQUENCE [LARGE SCALE GENOMIC DNA]</scope>
    <source>
        <strain evidence="5 6">BB15-2</strain>
    </source>
</reference>
<dbReference type="Proteomes" id="UP001221686">
    <property type="component" value="Unassembled WGS sequence"/>
</dbReference>